<feature type="region of interest" description="Disordered" evidence="1">
    <location>
        <begin position="1"/>
        <end position="44"/>
    </location>
</feature>
<dbReference type="Proteomes" id="UP000283509">
    <property type="component" value="Unassembled WGS sequence"/>
</dbReference>
<keyword evidence="3" id="KW-1185">Reference proteome</keyword>
<feature type="compositionally biased region" description="Basic and acidic residues" evidence="1">
    <location>
        <begin position="102"/>
        <end position="113"/>
    </location>
</feature>
<feature type="region of interest" description="Disordered" evidence="1">
    <location>
        <begin position="89"/>
        <end position="113"/>
    </location>
</feature>
<evidence type="ECO:0000256" key="1">
    <source>
        <dbReference type="SAM" id="MobiDB-lite"/>
    </source>
</evidence>
<dbReference type="AlphaFoldDB" id="A0A3R7M265"/>
<proteinExistence type="predicted"/>
<dbReference type="OrthoDB" id="10470696at2759"/>
<accession>A0A3R7M265</accession>
<dbReference type="EMBL" id="QCYY01002524">
    <property type="protein sequence ID" value="ROT69734.1"/>
    <property type="molecule type" value="Genomic_DNA"/>
</dbReference>
<feature type="compositionally biased region" description="Polar residues" evidence="1">
    <location>
        <begin position="19"/>
        <end position="29"/>
    </location>
</feature>
<reference evidence="2 3" key="1">
    <citation type="submission" date="2018-04" db="EMBL/GenBank/DDBJ databases">
        <authorList>
            <person name="Zhang X."/>
            <person name="Yuan J."/>
            <person name="Li F."/>
            <person name="Xiang J."/>
        </authorList>
    </citation>
    <scope>NUCLEOTIDE SEQUENCE [LARGE SCALE GENOMIC DNA]</scope>
    <source>
        <tissue evidence="2">Muscle</tissue>
    </source>
</reference>
<organism evidence="2 3">
    <name type="scientific">Penaeus vannamei</name>
    <name type="common">Whiteleg shrimp</name>
    <name type="synonym">Litopenaeus vannamei</name>
    <dbReference type="NCBI Taxonomy" id="6689"/>
    <lineage>
        <taxon>Eukaryota</taxon>
        <taxon>Metazoa</taxon>
        <taxon>Ecdysozoa</taxon>
        <taxon>Arthropoda</taxon>
        <taxon>Crustacea</taxon>
        <taxon>Multicrustacea</taxon>
        <taxon>Malacostraca</taxon>
        <taxon>Eumalacostraca</taxon>
        <taxon>Eucarida</taxon>
        <taxon>Decapoda</taxon>
        <taxon>Dendrobranchiata</taxon>
        <taxon>Penaeoidea</taxon>
        <taxon>Penaeidae</taxon>
        <taxon>Penaeus</taxon>
    </lineage>
</organism>
<protein>
    <submittedName>
        <fullName evidence="2">Uncharacterized protein</fullName>
    </submittedName>
</protein>
<gene>
    <name evidence="2" type="ORF">C7M84_012056</name>
</gene>
<comment type="caution">
    <text evidence="2">The sequence shown here is derived from an EMBL/GenBank/DDBJ whole genome shotgun (WGS) entry which is preliminary data.</text>
</comment>
<evidence type="ECO:0000313" key="3">
    <source>
        <dbReference type="Proteomes" id="UP000283509"/>
    </source>
</evidence>
<evidence type="ECO:0000313" key="2">
    <source>
        <dbReference type="EMBL" id="ROT69734.1"/>
    </source>
</evidence>
<sequence>MENPKPSHALVKQERKPSQADTRSNSNCVPHNPAGHVTPPHSMLTSDLADKTLQRSPSKAGSATTDDLAAKLDHLHIKQRRPWYLSLLETPPVSGSLPPTSTERERDRRMRVRGGDDFRLRLRSDVTPPEHEYGARERDPWSRVYEGQRSFSRQRSPLREEELTPEMERLKEVMGFTSFFSPKDQWLQKSWPYDEEEEPVDILPL</sequence>
<reference evidence="2 3" key="2">
    <citation type="submission" date="2019-01" db="EMBL/GenBank/DDBJ databases">
        <title>The decoding of complex shrimp genome reveals the adaptation for benthos swimmer, frequently molting mechanism and breeding impact on genome.</title>
        <authorList>
            <person name="Sun Y."/>
            <person name="Gao Y."/>
            <person name="Yu Y."/>
        </authorList>
    </citation>
    <scope>NUCLEOTIDE SEQUENCE [LARGE SCALE GENOMIC DNA]</scope>
    <source>
        <tissue evidence="2">Muscle</tissue>
    </source>
</reference>
<name>A0A3R7M265_PENVA</name>